<dbReference type="AlphaFoldDB" id="A0A6B0SAB3"/>
<reference evidence="1" key="1">
    <citation type="submission" date="2019-10" db="EMBL/GenBank/DDBJ databases">
        <title>The sequence and de novo assembly of the wild yak genome.</title>
        <authorList>
            <person name="Liu Y."/>
        </authorList>
    </citation>
    <scope>NUCLEOTIDE SEQUENCE [LARGE SCALE GENOMIC DNA]</scope>
    <source>
        <strain evidence="1">WY2019</strain>
    </source>
</reference>
<gene>
    <name evidence="1" type="ORF">E5288_WYG014915</name>
</gene>
<comment type="caution">
    <text evidence="1">The sequence shown here is derived from an EMBL/GenBank/DDBJ whole genome shotgun (WGS) entry which is preliminary data.</text>
</comment>
<protein>
    <submittedName>
        <fullName evidence="1">Uncharacterized protein</fullName>
    </submittedName>
</protein>
<dbReference type="EMBL" id="VBQZ03000176">
    <property type="protein sequence ID" value="MXQ96896.1"/>
    <property type="molecule type" value="Genomic_DNA"/>
</dbReference>
<dbReference type="Proteomes" id="UP000322234">
    <property type="component" value="Unassembled WGS sequence"/>
</dbReference>
<evidence type="ECO:0000313" key="2">
    <source>
        <dbReference type="Proteomes" id="UP000322234"/>
    </source>
</evidence>
<accession>A0A6B0SAB3</accession>
<proteinExistence type="predicted"/>
<sequence length="121" mass="13493">MSPEVKSSAECHFGAHVAPWFCDVSTYSSVGLYLMQSRKARGLYISGSVLSVNEGMWGWAESERQPEGTPDLKLSICTPTDLARFVRFRVKTDAKLPQVQRCNDWFGFLEVLQKSAQLSSG</sequence>
<name>A0A6B0SAB3_9CETA</name>
<organism evidence="1 2">
    <name type="scientific">Bos mutus</name>
    <name type="common">wild yak</name>
    <dbReference type="NCBI Taxonomy" id="72004"/>
    <lineage>
        <taxon>Eukaryota</taxon>
        <taxon>Metazoa</taxon>
        <taxon>Chordata</taxon>
        <taxon>Craniata</taxon>
        <taxon>Vertebrata</taxon>
        <taxon>Euteleostomi</taxon>
        <taxon>Mammalia</taxon>
        <taxon>Eutheria</taxon>
        <taxon>Laurasiatheria</taxon>
        <taxon>Artiodactyla</taxon>
        <taxon>Ruminantia</taxon>
        <taxon>Pecora</taxon>
        <taxon>Bovidae</taxon>
        <taxon>Bovinae</taxon>
        <taxon>Bos</taxon>
    </lineage>
</organism>
<evidence type="ECO:0000313" key="1">
    <source>
        <dbReference type="EMBL" id="MXQ96896.1"/>
    </source>
</evidence>
<keyword evidence="2" id="KW-1185">Reference proteome</keyword>